<proteinExistence type="inferred from homology"/>
<dbReference type="Proteomes" id="UP000193560">
    <property type="component" value="Unassembled WGS sequence"/>
</dbReference>
<gene>
    <name evidence="14" type="ORF">BCR42DRAFT_400684</name>
</gene>
<dbReference type="Pfam" id="PF09335">
    <property type="entry name" value="VTT_dom"/>
    <property type="match status" value="1"/>
</dbReference>
<keyword evidence="12" id="KW-0732">Signal</keyword>
<sequence>MKRRTKILGVVAAVALLILLGVLAAHRHEIRQAIQTVAVEMRTTSFSWIIMLALLTITSIPPMIGFTFTATLTGFIYGIPFGVPIAITGAFMGSMICCHLIRRYNFARFIRLSSSKQDKYHAIQEAIEQGGLRIMLLIRLSPIPWPITNMLLSLLPTVTMKQYTMTSFLSSFKLCLEVWVGSQLADISNPDLPPSAHRVAVFTMLGSLLILIIVAWWLYRLTMKRVKSTSNRKKHDLPPYQLHQQQTSTPTAAAAPATSAFSYQDEYIVNVDDEEKSVATLALSTHNPSAMKTE</sequence>
<evidence type="ECO:0000256" key="11">
    <source>
        <dbReference type="SAM" id="Phobius"/>
    </source>
</evidence>
<evidence type="ECO:0000256" key="3">
    <source>
        <dbReference type="ARBA" id="ARBA00008640"/>
    </source>
</evidence>
<evidence type="ECO:0000256" key="2">
    <source>
        <dbReference type="ARBA" id="ARBA00004653"/>
    </source>
</evidence>
<evidence type="ECO:0000259" key="13">
    <source>
        <dbReference type="Pfam" id="PF09335"/>
    </source>
</evidence>
<comment type="function">
    <text evidence="1">Golgi membrane protein involved in vesicular trafficking and spindle migration.</text>
</comment>
<evidence type="ECO:0000313" key="15">
    <source>
        <dbReference type="Proteomes" id="UP000193560"/>
    </source>
</evidence>
<evidence type="ECO:0000256" key="6">
    <source>
        <dbReference type="ARBA" id="ARBA00022692"/>
    </source>
</evidence>
<feature type="chain" id="PRO_5012394489" description="Golgi apparatus membrane protein TVP38" evidence="12">
    <location>
        <begin position="25"/>
        <end position="294"/>
    </location>
</feature>
<protein>
    <recommendedName>
        <fullName evidence="4">Golgi apparatus membrane protein TVP38</fullName>
    </recommendedName>
    <alternativeName>
        <fullName evidence="5">Golgi apparatus membrane protein tvp38</fullName>
    </alternativeName>
</protein>
<feature type="transmembrane region" description="Helical" evidence="11">
    <location>
        <begin position="48"/>
        <end position="68"/>
    </location>
</feature>
<comment type="subcellular location">
    <subcellularLocation>
        <location evidence="2">Golgi apparatus membrane</location>
        <topology evidence="2">Multi-pass membrane protein</topology>
    </subcellularLocation>
</comment>
<dbReference type="STRING" id="90262.A0A1X2J1J6"/>
<evidence type="ECO:0000256" key="4">
    <source>
        <dbReference type="ARBA" id="ARBA00013533"/>
    </source>
</evidence>
<evidence type="ECO:0000256" key="5">
    <source>
        <dbReference type="ARBA" id="ARBA00020673"/>
    </source>
</evidence>
<name>A0A1X2J1J6_9FUNG</name>
<feature type="signal peptide" evidence="12">
    <location>
        <begin position="1"/>
        <end position="24"/>
    </location>
</feature>
<dbReference type="InterPro" id="IPR051076">
    <property type="entry name" value="Golgi_membrane_TVP38/TMEM64"/>
</dbReference>
<evidence type="ECO:0000256" key="1">
    <source>
        <dbReference type="ARBA" id="ARBA00002978"/>
    </source>
</evidence>
<dbReference type="PANTHER" id="PTHR47549">
    <property type="entry name" value="GOLGI APPARATUS MEMBRANE PROTEIN TVP38-RELATED"/>
    <property type="match status" value="1"/>
</dbReference>
<keyword evidence="7 11" id="KW-1133">Transmembrane helix</keyword>
<feature type="domain" description="VTT" evidence="13">
    <location>
        <begin position="67"/>
        <end position="178"/>
    </location>
</feature>
<comment type="caution">
    <text evidence="14">The sequence shown here is derived from an EMBL/GenBank/DDBJ whole genome shotgun (WGS) entry which is preliminary data.</text>
</comment>
<accession>A0A1X2J1J6</accession>
<dbReference type="AlphaFoldDB" id="A0A1X2J1J6"/>
<evidence type="ECO:0000256" key="12">
    <source>
        <dbReference type="SAM" id="SignalP"/>
    </source>
</evidence>
<feature type="transmembrane region" description="Helical" evidence="11">
    <location>
        <begin position="199"/>
        <end position="219"/>
    </location>
</feature>
<evidence type="ECO:0000256" key="10">
    <source>
        <dbReference type="SAM" id="MobiDB-lite"/>
    </source>
</evidence>
<comment type="similarity">
    <text evidence="3">Belongs to the TVP38/TMEM64 family.</text>
</comment>
<evidence type="ECO:0000313" key="14">
    <source>
        <dbReference type="EMBL" id="ORZ25692.1"/>
    </source>
</evidence>
<dbReference type="OrthoDB" id="166803at2759"/>
<dbReference type="InterPro" id="IPR032816">
    <property type="entry name" value="VTT_dom"/>
</dbReference>
<keyword evidence="9 11" id="KW-0472">Membrane</keyword>
<keyword evidence="15" id="KW-1185">Reference proteome</keyword>
<keyword evidence="6 11" id="KW-0812">Transmembrane</keyword>
<evidence type="ECO:0000256" key="7">
    <source>
        <dbReference type="ARBA" id="ARBA00022989"/>
    </source>
</evidence>
<organism evidence="14 15">
    <name type="scientific">Absidia repens</name>
    <dbReference type="NCBI Taxonomy" id="90262"/>
    <lineage>
        <taxon>Eukaryota</taxon>
        <taxon>Fungi</taxon>
        <taxon>Fungi incertae sedis</taxon>
        <taxon>Mucoromycota</taxon>
        <taxon>Mucoromycotina</taxon>
        <taxon>Mucoromycetes</taxon>
        <taxon>Mucorales</taxon>
        <taxon>Cunninghamellaceae</taxon>
        <taxon>Absidia</taxon>
    </lineage>
</organism>
<feature type="region of interest" description="Disordered" evidence="10">
    <location>
        <begin position="230"/>
        <end position="249"/>
    </location>
</feature>
<dbReference type="EMBL" id="MCGE01000001">
    <property type="protein sequence ID" value="ORZ25692.1"/>
    <property type="molecule type" value="Genomic_DNA"/>
</dbReference>
<keyword evidence="8" id="KW-0333">Golgi apparatus</keyword>
<evidence type="ECO:0000256" key="8">
    <source>
        <dbReference type="ARBA" id="ARBA00023034"/>
    </source>
</evidence>
<reference evidence="14 15" key="1">
    <citation type="submission" date="2016-07" db="EMBL/GenBank/DDBJ databases">
        <title>Pervasive Adenine N6-methylation of Active Genes in Fungi.</title>
        <authorList>
            <consortium name="DOE Joint Genome Institute"/>
            <person name="Mondo S.J."/>
            <person name="Dannebaum R.O."/>
            <person name="Kuo R.C."/>
            <person name="Labutti K."/>
            <person name="Haridas S."/>
            <person name="Kuo A."/>
            <person name="Salamov A."/>
            <person name="Ahrendt S.R."/>
            <person name="Lipzen A."/>
            <person name="Sullivan W."/>
            <person name="Andreopoulos W.B."/>
            <person name="Clum A."/>
            <person name="Lindquist E."/>
            <person name="Daum C."/>
            <person name="Ramamoorthy G.K."/>
            <person name="Gryganskyi A."/>
            <person name="Culley D."/>
            <person name="Magnuson J.K."/>
            <person name="James T.Y."/>
            <person name="O'Malley M.A."/>
            <person name="Stajich J.E."/>
            <person name="Spatafora J.W."/>
            <person name="Visel A."/>
            <person name="Grigoriev I.V."/>
        </authorList>
    </citation>
    <scope>NUCLEOTIDE SEQUENCE [LARGE SCALE GENOMIC DNA]</scope>
    <source>
        <strain evidence="14 15">NRRL 1336</strain>
    </source>
</reference>
<feature type="transmembrane region" description="Helical" evidence="11">
    <location>
        <begin position="75"/>
        <end position="102"/>
    </location>
</feature>
<evidence type="ECO:0000256" key="9">
    <source>
        <dbReference type="ARBA" id="ARBA00023136"/>
    </source>
</evidence>
<dbReference type="GO" id="GO:0000139">
    <property type="term" value="C:Golgi membrane"/>
    <property type="evidence" value="ECO:0007669"/>
    <property type="project" value="UniProtKB-SubCell"/>
</dbReference>